<feature type="transmembrane region" description="Helical" evidence="5">
    <location>
        <begin position="112"/>
        <end position="135"/>
    </location>
</feature>
<evidence type="ECO:0000313" key="8">
    <source>
        <dbReference type="Proteomes" id="UP000007813"/>
    </source>
</evidence>
<dbReference type="PANTHER" id="PTHR23521:SF2">
    <property type="entry name" value="TRANSPORTER MFS SUPERFAMILY"/>
    <property type="match status" value="1"/>
</dbReference>
<gene>
    <name evidence="7" type="ORF">HSB1_07220</name>
</gene>
<proteinExistence type="predicted"/>
<protein>
    <recommendedName>
        <fullName evidence="6">Major facilitator superfamily (MFS) profile domain-containing protein</fullName>
    </recommendedName>
</protein>
<dbReference type="Gene3D" id="1.20.1250.20">
    <property type="entry name" value="MFS general substrate transporter like domains"/>
    <property type="match status" value="2"/>
</dbReference>
<comment type="subcellular location">
    <subcellularLocation>
        <location evidence="1">Membrane</location>
        <topology evidence="1">Multi-pass membrane protein</topology>
    </subcellularLocation>
</comment>
<dbReference type="SUPFAM" id="SSF103473">
    <property type="entry name" value="MFS general substrate transporter"/>
    <property type="match status" value="1"/>
</dbReference>
<dbReference type="Pfam" id="PF07690">
    <property type="entry name" value="MFS_1"/>
    <property type="match status" value="1"/>
</dbReference>
<dbReference type="PROSITE" id="PS50850">
    <property type="entry name" value="MFS"/>
    <property type="match status" value="1"/>
</dbReference>
<evidence type="ECO:0000256" key="5">
    <source>
        <dbReference type="SAM" id="Phobius"/>
    </source>
</evidence>
<feature type="domain" description="Major facilitator superfamily (MFS) profile" evidence="6">
    <location>
        <begin position="217"/>
        <end position="412"/>
    </location>
</feature>
<reference evidence="7 8" key="1">
    <citation type="journal article" date="2012" name="J. Bacteriol.">
        <title>Draft Genome Sequence of the Extremely Halophilic Archaeon Halogranum salarium B-1T.</title>
        <authorList>
            <person name="Kim K.K."/>
            <person name="Lee K.C."/>
            <person name="Lee J.S."/>
        </authorList>
    </citation>
    <scope>NUCLEOTIDE SEQUENCE [LARGE SCALE GENOMIC DNA]</scope>
    <source>
        <strain evidence="7 8">B-1</strain>
    </source>
</reference>
<dbReference type="InterPro" id="IPR011701">
    <property type="entry name" value="MFS"/>
</dbReference>
<dbReference type="GO" id="GO:0022857">
    <property type="term" value="F:transmembrane transporter activity"/>
    <property type="evidence" value="ECO:0007669"/>
    <property type="project" value="InterPro"/>
</dbReference>
<feature type="transmembrane region" description="Helical" evidence="5">
    <location>
        <begin position="55"/>
        <end position="75"/>
    </location>
</feature>
<dbReference type="GO" id="GO:0005886">
    <property type="term" value="C:plasma membrane"/>
    <property type="evidence" value="ECO:0007669"/>
    <property type="project" value="TreeGrafter"/>
</dbReference>
<keyword evidence="3 5" id="KW-1133">Transmembrane helix</keyword>
<sequence>MTPPFLSSAMGSQRRDRVVLAMAVWAVLVSQVLLYPGIADLVTALGATGDLDAGMVFLVAEFAAFVLFAPVWGALSDTLGKRVPLVVVGALGGAAAYLTLATAPTLGLPFTAALLVRAVGGAFTIGAFSLSISMLSDLSGGHGRNMGAAGIAIGLGAALGSVVGGRLTVVDPLAPLAAAAGVLVVVAGLLATVTDRAEQSDDADVGAALGRLTARPALLVPFAFGFIDRMTAGFFALVGVYYFRETFGLDAAGAGAMLAAFFVPFALFQYPAGILSDRVGRFLPVVVGSLLYGVTIVAVVVAPTLVLAAGTMVLVGVAGALVAPATMALVTDVAAPEERGAALGGFNVFGSLGFLTGFLLGGLTTDLAGYTPAFLLVGGAEMVIAVVAARAVKRLADQTILGESGSVSAGDD</sequence>
<comment type="caution">
    <text evidence="7">The sequence shown here is derived from an EMBL/GenBank/DDBJ whole genome shotgun (WGS) entry which is preliminary data.</text>
</comment>
<feature type="transmembrane region" description="Helical" evidence="5">
    <location>
        <begin position="249"/>
        <end position="270"/>
    </location>
</feature>
<feature type="transmembrane region" description="Helical" evidence="5">
    <location>
        <begin position="367"/>
        <end position="389"/>
    </location>
</feature>
<feature type="transmembrane region" description="Helical" evidence="5">
    <location>
        <begin position="18"/>
        <end position="35"/>
    </location>
</feature>
<evidence type="ECO:0000256" key="2">
    <source>
        <dbReference type="ARBA" id="ARBA00022692"/>
    </source>
</evidence>
<feature type="transmembrane region" description="Helical" evidence="5">
    <location>
        <begin position="147"/>
        <end position="167"/>
    </location>
</feature>
<dbReference type="PATRIC" id="fig|1210908.3.peg.681"/>
<dbReference type="AlphaFoldDB" id="J3JGH0"/>
<dbReference type="PANTHER" id="PTHR23521">
    <property type="entry name" value="TRANSPORTER MFS SUPERFAMILY"/>
    <property type="match status" value="1"/>
</dbReference>
<feature type="transmembrane region" description="Helical" evidence="5">
    <location>
        <begin position="307"/>
        <end position="330"/>
    </location>
</feature>
<keyword evidence="4 5" id="KW-0472">Membrane</keyword>
<dbReference type="Proteomes" id="UP000007813">
    <property type="component" value="Unassembled WGS sequence"/>
</dbReference>
<dbReference type="eggNOG" id="arCOG00130">
    <property type="taxonomic scope" value="Archaea"/>
</dbReference>
<accession>J3JGH0</accession>
<evidence type="ECO:0000256" key="4">
    <source>
        <dbReference type="ARBA" id="ARBA00023136"/>
    </source>
</evidence>
<evidence type="ECO:0000256" key="3">
    <source>
        <dbReference type="ARBA" id="ARBA00022989"/>
    </source>
</evidence>
<keyword evidence="2 5" id="KW-0812">Transmembrane</keyword>
<feature type="transmembrane region" description="Helical" evidence="5">
    <location>
        <begin position="218"/>
        <end position="243"/>
    </location>
</feature>
<feature type="transmembrane region" description="Helical" evidence="5">
    <location>
        <begin position="82"/>
        <end position="100"/>
    </location>
</feature>
<feature type="transmembrane region" description="Helical" evidence="5">
    <location>
        <begin position="342"/>
        <end position="361"/>
    </location>
</feature>
<evidence type="ECO:0000256" key="1">
    <source>
        <dbReference type="ARBA" id="ARBA00004141"/>
    </source>
</evidence>
<dbReference type="PRINTS" id="PR01035">
    <property type="entry name" value="TCRTETA"/>
</dbReference>
<name>J3JGH0_9EURY</name>
<dbReference type="EMBL" id="ALJD01000003">
    <property type="protein sequence ID" value="EJN60119.1"/>
    <property type="molecule type" value="Genomic_DNA"/>
</dbReference>
<dbReference type="InterPro" id="IPR001958">
    <property type="entry name" value="Tet-R_TetA/multi-R_MdtG-like"/>
</dbReference>
<feature type="transmembrane region" description="Helical" evidence="5">
    <location>
        <begin position="173"/>
        <end position="193"/>
    </location>
</feature>
<organism evidence="7 8">
    <name type="scientific">Halogranum salarium B-1</name>
    <dbReference type="NCBI Taxonomy" id="1210908"/>
    <lineage>
        <taxon>Archaea</taxon>
        <taxon>Methanobacteriati</taxon>
        <taxon>Methanobacteriota</taxon>
        <taxon>Stenosarchaea group</taxon>
        <taxon>Halobacteria</taxon>
        <taxon>Halobacteriales</taxon>
        <taxon>Haloferacaceae</taxon>
    </lineage>
</organism>
<evidence type="ECO:0000259" key="6">
    <source>
        <dbReference type="PROSITE" id="PS50850"/>
    </source>
</evidence>
<feature type="transmembrane region" description="Helical" evidence="5">
    <location>
        <begin position="282"/>
        <end position="301"/>
    </location>
</feature>
<evidence type="ECO:0000313" key="7">
    <source>
        <dbReference type="EMBL" id="EJN60119.1"/>
    </source>
</evidence>
<dbReference type="InterPro" id="IPR036259">
    <property type="entry name" value="MFS_trans_sf"/>
</dbReference>
<dbReference type="InterPro" id="IPR020846">
    <property type="entry name" value="MFS_dom"/>
</dbReference>